<accession>A0A6L5TDJ8</accession>
<proteinExistence type="predicted"/>
<reference evidence="1 2" key="1">
    <citation type="journal article" date="2019" name="Nat. Med.">
        <title>A library of human gut bacterial isolates paired with longitudinal multiomics data enables mechanistic microbiome research.</title>
        <authorList>
            <person name="Poyet M."/>
            <person name="Groussin M."/>
            <person name="Gibbons S.M."/>
            <person name="Avila-Pacheco J."/>
            <person name="Jiang X."/>
            <person name="Kearney S.M."/>
            <person name="Perrotta A.R."/>
            <person name="Berdy B."/>
            <person name="Zhao S."/>
            <person name="Lieberman T.D."/>
            <person name="Swanson P.K."/>
            <person name="Smith M."/>
            <person name="Roesemann S."/>
            <person name="Alexander J.E."/>
            <person name="Rich S.A."/>
            <person name="Livny J."/>
            <person name="Vlamakis H."/>
            <person name="Clish C."/>
            <person name="Bullock K."/>
            <person name="Deik A."/>
            <person name="Scott J."/>
            <person name="Pierce K.A."/>
            <person name="Xavier R.J."/>
            <person name="Alm E.J."/>
        </authorList>
    </citation>
    <scope>NUCLEOTIDE SEQUENCE [LARGE SCALE GENOMIC DNA]</scope>
    <source>
        <strain evidence="1 2">BIOML-B9</strain>
    </source>
</reference>
<dbReference type="AlphaFoldDB" id="A0A6L5TDJ8"/>
<gene>
    <name evidence="1" type="ORF">GKD85_02640</name>
</gene>
<protein>
    <submittedName>
        <fullName evidence="1">Uncharacterized protein</fullName>
    </submittedName>
</protein>
<comment type="caution">
    <text evidence="1">The sequence shown here is derived from an EMBL/GenBank/DDBJ whole genome shotgun (WGS) entry which is preliminary data.</text>
</comment>
<dbReference type="Proteomes" id="UP000477010">
    <property type="component" value="Unassembled WGS sequence"/>
</dbReference>
<dbReference type="RefSeq" id="WP_154252043.1">
    <property type="nucleotide sequence ID" value="NZ_WKPZ01000004.1"/>
</dbReference>
<evidence type="ECO:0000313" key="2">
    <source>
        <dbReference type="Proteomes" id="UP000477010"/>
    </source>
</evidence>
<dbReference type="EMBL" id="WKQE01000002">
    <property type="protein sequence ID" value="MSC79729.1"/>
    <property type="molecule type" value="Genomic_DNA"/>
</dbReference>
<name>A0A6L5TDJ8_9FIRM</name>
<organism evidence="1 2">
    <name type="scientific">Faecalibacterium prausnitzii</name>
    <dbReference type="NCBI Taxonomy" id="853"/>
    <lineage>
        <taxon>Bacteria</taxon>
        <taxon>Bacillati</taxon>
        <taxon>Bacillota</taxon>
        <taxon>Clostridia</taxon>
        <taxon>Eubacteriales</taxon>
        <taxon>Oscillospiraceae</taxon>
        <taxon>Faecalibacterium</taxon>
    </lineage>
</organism>
<sequence>MLEFIIKYWMEWGFGIVAGGLTLAYRRLSKKVKEQKDENKAMKDGLKAILHDRLYQSCNYYIARGWIDTVGLTNIGYLYNSYHALGGNGTGTELYNRAKALPIKNSYTEE</sequence>
<evidence type="ECO:0000313" key="1">
    <source>
        <dbReference type="EMBL" id="MSC79729.1"/>
    </source>
</evidence>